<dbReference type="Gene3D" id="1.10.10.2840">
    <property type="entry name" value="PucR C-terminal helix-turn-helix domain"/>
    <property type="match status" value="1"/>
</dbReference>
<evidence type="ECO:0000259" key="1">
    <source>
        <dbReference type="Pfam" id="PF13556"/>
    </source>
</evidence>
<dbReference type="Pfam" id="PF13556">
    <property type="entry name" value="HTH_30"/>
    <property type="match status" value="1"/>
</dbReference>
<organism evidence="2 3">
    <name type="scientific">Microbacterium maritypicum</name>
    <name type="common">Microbacterium liquefaciens</name>
    <dbReference type="NCBI Taxonomy" id="33918"/>
    <lineage>
        <taxon>Bacteria</taxon>
        <taxon>Bacillati</taxon>
        <taxon>Actinomycetota</taxon>
        <taxon>Actinomycetes</taxon>
        <taxon>Micrococcales</taxon>
        <taxon>Microbacteriaceae</taxon>
        <taxon>Microbacterium</taxon>
    </lineage>
</organism>
<protein>
    <submittedName>
        <fullName evidence="2">Helix-turn-helix domain-containing protein</fullName>
    </submittedName>
</protein>
<dbReference type="GeneID" id="87016409"/>
<dbReference type="PANTHER" id="PTHR33744">
    <property type="entry name" value="CARBOHYDRATE DIACID REGULATOR"/>
    <property type="match status" value="1"/>
</dbReference>
<evidence type="ECO:0000313" key="3">
    <source>
        <dbReference type="Proteomes" id="UP001214756"/>
    </source>
</evidence>
<dbReference type="AlphaFoldDB" id="A0AAJ5SKA3"/>
<feature type="domain" description="PucR C-terminal helix-turn-helix" evidence="1">
    <location>
        <begin position="14"/>
        <end position="72"/>
    </location>
</feature>
<dbReference type="RefSeq" id="WP_017828811.1">
    <property type="nucleotide sequence ID" value="NZ_CBDRLE010000001.1"/>
</dbReference>
<accession>A0AAJ5SKA3</accession>
<dbReference type="Proteomes" id="UP001214756">
    <property type="component" value="Chromosome"/>
</dbReference>
<gene>
    <name evidence="2" type="ORF">PWF71_11875</name>
</gene>
<dbReference type="EMBL" id="CP118606">
    <property type="protein sequence ID" value="WEF19986.1"/>
    <property type="molecule type" value="Genomic_DNA"/>
</dbReference>
<dbReference type="InterPro" id="IPR025736">
    <property type="entry name" value="PucR_C-HTH_dom"/>
</dbReference>
<reference evidence="2" key="1">
    <citation type="submission" date="2023-02" db="EMBL/GenBank/DDBJ databases">
        <title>Genome sequence of Microbacterium liquefaciens B1075.</title>
        <authorList>
            <person name="Cao J."/>
            <person name="Li X."/>
        </authorList>
    </citation>
    <scope>NUCLEOTIDE SEQUENCE</scope>
    <source>
        <strain evidence="2">B1075</strain>
    </source>
</reference>
<proteinExistence type="predicted"/>
<evidence type="ECO:0000313" key="2">
    <source>
        <dbReference type="EMBL" id="WEF19986.1"/>
    </source>
</evidence>
<dbReference type="InterPro" id="IPR042070">
    <property type="entry name" value="PucR_C-HTH_sf"/>
</dbReference>
<dbReference type="PANTHER" id="PTHR33744:SF1">
    <property type="entry name" value="DNA-BINDING TRANSCRIPTIONAL ACTIVATOR ADER"/>
    <property type="match status" value="1"/>
</dbReference>
<sequence length="77" mass="8672">MAAWTHCCAAGTHLVETLRAWLDAFGDVAVAAARVYTHPNTFRYRLRRLSEISGLDLTDPEARFSAMVQLRLLVPRD</sequence>
<dbReference type="InterPro" id="IPR051448">
    <property type="entry name" value="CdaR-like_regulators"/>
</dbReference>
<name>A0AAJ5SKA3_MICMQ</name>